<dbReference type="GO" id="GO:0016491">
    <property type="term" value="F:oxidoreductase activity"/>
    <property type="evidence" value="ECO:0007669"/>
    <property type="project" value="UniProtKB-KW"/>
</dbReference>
<proteinExistence type="predicted"/>
<keyword evidence="2" id="KW-0560">Oxidoreductase</keyword>
<evidence type="ECO:0000256" key="1">
    <source>
        <dbReference type="ARBA" id="ARBA00022630"/>
    </source>
</evidence>
<name>A0A5E4WE28_9BURK</name>
<evidence type="ECO:0000313" key="3">
    <source>
        <dbReference type="EMBL" id="VVE21305.1"/>
    </source>
</evidence>
<keyword evidence="1" id="KW-0285">Flavoprotein</keyword>
<dbReference type="PANTHER" id="PTHR43656">
    <property type="entry name" value="BINDING OXIDOREDUCTASE, PUTATIVE (AFU_ORTHOLOGUE AFUA_2G08260)-RELATED"/>
    <property type="match status" value="1"/>
</dbReference>
<dbReference type="PANTHER" id="PTHR43656:SF2">
    <property type="entry name" value="BINDING OXIDOREDUCTASE, PUTATIVE (AFU_ORTHOLOGUE AFUA_2G08260)-RELATED"/>
    <property type="match status" value="1"/>
</dbReference>
<sequence>MALFTPLTLPNGTSIPNRIAKAAMEENMADADHAPSDALLRLYDAWAQGGRA</sequence>
<dbReference type="EMBL" id="CABPSM010000009">
    <property type="protein sequence ID" value="VVE21305.1"/>
    <property type="molecule type" value="Genomic_DNA"/>
</dbReference>
<keyword evidence="4" id="KW-1185">Reference proteome</keyword>
<organism evidence="3 4">
    <name type="scientific">Pandoraea horticolens</name>
    <dbReference type="NCBI Taxonomy" id="2508298"/>
    <lineage>
        <taxon>Bacteria</taxon>
        <taxon>Pseudomonadati</taxon>
        <taxon>Pseudomonadota</taxon>
        <taxon>Betaproteobacteria</taxon>
        <taxon>Burkholderiales</taxon>
        <taxon>Burkholderiaceae</taxon>
        <taxon>Pandoraea</taxon>
    </lineage>
</organism>
<reference evidence="3 4" key="1">
    <citation type="submission" date="2019-08" db="EMBL/GenBank/DDBJ databases">
        <authorList>
            <person name="Peeters C."/>
        </authorList>
    </citation>
    <scope>NUCLEOTIDE SEQUENCE [LARGE SCALE GENOMIC DNA]</scope>
    <source>
        <strain evidence="3 4">LMG 31112</strain>
    </source>
</reference>
<dbReference type="InterPro" id="IPR051799">
    <property type="entry name" value="NADH_flavin_oxidoreductase"/>
</dbReference>
<dbReference type="AlphaFoldDB" id="A0A5E4WE28"/>
<accession>A0A5E4WE28</accession>
<dbReference type="InterPro" id="IPR013785">
    <property type="entry name" value="Aldolase_TIM"/>
</dbReference>
<evidence type="ECO:0000313" key="4">
    <source>
        <dbReference type="Proteomes" id="UP000343317"/>
    </source>
</evidence>
<evidence type="ECO:0000256" key="2">
    <source>
        <dbReference type="ARBA" id="ARBA00023002"/>
    </source>
</evidence>
<dbReference type="Gene3D" id="3.20.20.70">
    <property type="entry name" value="Aldolase class I"/>
    <property type="match status" value="1"/>
</dbReference>
<gene>
    <name evidence="3" type="ORF">PHO31112_03143</name>
</gene>
<protein>
    <submittedName>
        <fullName evidence="3">2,4-dienoyl-CoA reductase</fullName>
    </submittedName>
</protein>
<dbReference type="Proteomes" id="UP000343317">
    <property type="component" value="Unassembled WGS sequence"/>
</dbReference>
<dbReference type="SUPFAM" id="SSF51395">
    <property type="entry name" value="FMN-linked oxidoreductases"/>
    <property type="match status" value="1"/>
</dbReference>